<dbReference type="RefSeq" id="WP_012844436.1">
    <property type="nucleotide sequence ID" value="NC_013501.1"/>
</dbReference>
<keyword evidence="2" id="KW-1185">Reference proteome</keyword>
<protein>
    <submittedName>
        <fullName evidence="1">Uncharacterized protein</fullName>
    </submittedName>
</protein>
<dbReference type="KEGG" id="rmr:Rmar_1942"/>
<name>D0MKB3_RHOM4</name>
<dbReference type="AlphaFoldDB" id="D0MKB3"/>
<sequence length="86" mass="10305">MATENRALAQAIAEAREFEPDRYPGGLKMAFFRLMDVPRDEAPELWAELRRALRENPHLRDPDVRAFLERSDLAERGYWWFDPDRW</sequence>
<dbReference type="EMBL" id="CP001807">
    <property type="protein sequence ID" value="ACY48825.1"/>
    <property type="molecule type" value="Genomic_DNA"/>
</dbReference>
<dbReference type="eggNOG" id="ENOG502ZF40">
    <property type="taxonomic scope" value="Bacteria"/>
</dbReference>
<proteinExistence type="predicted"/>
<reference evidence="1 2" key="1">
    <citation type="journal article" date="2009" name="Stand. Genomic Sci.">
        <title>Complete genome sequence of Rhodothermus marinus type strain (R-10).</title>
        <authorList>
            <person name="Nolan M."/>
            <person name="Tindall B.J."/>
            <person name="Pomrenke H."/>
            <person name="Lapidus A."/>
            <person name="Copeland A."/>
            <person name="Glavina Del Rio T."/>
            <person name="Lucas S."/>
            <person name="Chen F."/>
            <person name="Tice H."/>
            <person name="Cheng J.F."/>
            <person name="Saunders E."/>
            <person name="Han C."/>
            <person name="Bruce D."/>
            <person name="Goodwin L."/>
            <person name="Chain P."/>
            <person name="Pitluck S."/>
            <person name="Ovchinikova G."/>
            <person name="Pati A."/>
            <person name="Ivanova N."/>
            <person name="Mavromatis K."/>
            <person name="Chen A."/>
            <person name="Palaniappan K."/>
            <person name="Land M."/>
            <person name="Hauser L."/>
            <person name="Chang Y.J."/>
            <person name="Jeffries C.D."/>
            <person name="Brettin T."/>
            <person name="Goker M."/>
            <person name="Bristow J."/>
            <person name="Eisen J.A."/>
            <person name="Markowitz V."/>
            <person name="Hugenholtz P."/>
            <person name="Kyrpides N.C."/>
            <person name="Klenk H.P."/>
            <person name="Detter J.C."/>
        </authorList>
    </citation>
    <scope>NUCLEOTIDE SEQUENCE [LARGE SCALE GENOMIC DNA]</scope>
    <source>
        <strain evidence="2">ATCC 43812 / DSM 4252 / R-10</strain>
    </source>
</reference>
<dbReference type="HOGENOM" id="CLU_2495828_0_0_10"/>
<evidence type="ECO:0000313" key="1">
    <source>
        <dbReference type="EMBL" id="ACY48825.1"/>
    </source>
</evidence>
<organism evidence="1 2">
    <name type="scientific">Rhodothermus marinus (strain ATCC 43812 / DSM 4252 / R-10)</name>
    <name type="common">Rhodothermus obamensis</name>
    <dbReference type="NCBI Taxonomy" id="518766"/>
    <lineage>
        <taxon>Bacteria</taxon>
        <taxon>Pseudomonadati</taxon>
        <taxon>Rhodothermota</taxon>
        <taxon>Rhodothermia</taxon>
        <taxon>Rhodothermales</taxon>
        <taxon>Rhodothermaceae</taxon>
        <taxon>Rhodothermus</taxon>
    </lineage>
</organism>
<gene>
    <name evidence="1" type="ordered locus">Rmar_1942</name>
</gene>
<dbReference type="OrthoDB" id="1524793at2"/>
<dbReference type="Proteomes" id="UP000002221">
    <property type="component" value="Chromosome"/>
</dbReference>
<accession>D0MKB3</accession>
<evidence type="ECO:0000313" key="2">
    <source>
        <dbReference type="Proteomes" id="UP000002221"/>
    </source>
</evidence>